<feature type="region of interest" description="Disordered" evidence="1">
    <location>
        <begin position="182"/>
        <end position="230"/>
    </location>
</feature>
<dbReference type="HOGENOM" id="CLU_345828_0_0_1"/>
<dbReference type="Proteomes" id="UP000027920">
    <property type="component" value="Unassembled WGS sequence"/>
</dbReference>
<dbReference type="PROSITE" id="PS00028">
    <property type="entry name" value="ZINC_FINGER_C2H2_1"/>
    <property type="match status" value="1"/>
</dbReference>
<evidence type="ECO:0000256" key="1">
    <source>
        <dbReference type="SAM" id="MobiDB-lite"/>
    </source>
</evidence>
<proteinExistence type="predicted"/>
<organism evidence="3 4">
    <name type="scientific">Exophiala aquamarina CBS 119918</name>
    <dbReference type="NCBI Taxonomy" id="1182545"/>
    <lineage>
        <taxon>Eukaryota</taxon>
        <taxon>Fungi</taxon>
        <taxon>Dikarya</taxon>
        <taxon>Ascomycota</taxon>
        <taxon>Pezizomycotina</taxon>
        <taxon>Eurotiomycetes</taxon>
        <taxon>Chaetothyriomycetidae</taxon>
        <taxon>Chaetothyriales</taxon>
        <taxon>Herpotrichiellaceae</taxon>
        <taxon>Exophiala</taxon>
    </lineage>
</organism>
<evidence type="ECO:0000313" key="4">
    <source>
        <dbReference type="Proteomes" id="UP000027920"/>
    </source>
</evidence>
<dbReference type="STRING" id="1182545.A0A072P4V0"/>
<evidence type="ECO:0000313" key="3">
    <source>
        <dbReference type="EMBL" id="KEF55144.1"/>
    </source>
</evidence>
<feature type="compositionally biased region" description="Basic and acidic residues" evidence="1">
    <location>
        <begin position="189"/>
        <end position="199"/>
    </location>
</feature>
<dbReference type="SMART" id="SM00355">
    <property type="entry name" value="ZnF_C2H2"/>
    <property type="match status" value="6"/>
</dbReference>
<reference evidence="3 4" key="1">
    <citation type="submission" date="2013-03" db="EMBL/GenBank/DDBJ databases">
        <title>The Genome Sequence of Exophiala aquamarina CBS 119918.</title>
        <authorList>
            <consortium name="The Broad Institute Genomics Platform"/>
            <person name="Cuomo C."/>
            <person name="de Hoog S."/>
            <person name="Gorbushina A."/>
            <person name="Walker B."/>
            <person name="Young S.K."/>
            <person name="Zeng Q."/>
            <person name="Gargeya S."/>
            <person name="Fitzgerald M."/>
            <person name="Haas B."/>
            <person name="Abouelleil A."/>
            <person name="Allen A.W."/>
            <person name="Alvarado L."/>
            <person name="Arachchi H.M."/>
            <person name="Berlin A.M."/>
            <person name="Chapman S.B."/>
            <person name="Gainer-Dewar J."/>
            <person name="Goldberg J."/>
            <person name="Griggs A."/>
            <person name="Gujja S."/>
            <person name="Hansen M."/>
            <person name="Howarth C."/>
            <person name="Imamovic A."/>
            <person name="Ireland A."/>
            <person name="Larimer J."/>
            <person name="McCowan C."/>
            <person name="Murphy C."/>
            <person name="Pearson M."/>
            <person name="Poon T.W."/>
            <person name="Priest M."/>
            <person name="Roberts A."/>
            <person name="Saif S."/>
            <person name="Shea T."/>
            <person name="Sisk P."/>
            <person name="Sykes S."/>
            <person name="Wortman J."/>
            <person name="Nusbaum C."/>
            <person name="Birren B."/>
        </authorList>
    </citation>
    <scope>NUCLEOTIDE SEQUENCE [LARGE SCALE GENOMIC DNA]</scope>
    <source>
        <strain evidence="3 4">CBS 119918</strain>
    </source>
</reference>
<dbReference type="GeneID" id="25283708"/>
<evidence type="ECO:0000259" key="2">
    <source>
        <dbReference type="PROSITE" id="PS00028"/>
    </source>
</evidence>
<protein>
    <recommendedName>
        <fullName evidence="2">C2H2-type domain-containing protein</fullName>
    </recommendedName>
</protein>
<keyword evidence="4" id="KW-1185">Reference proteome</keyword>
<dbReference type="OrthoDB" id="4161378at2759"/>
<gene>
    <name evidence="3" type="ORF">A1O9_08797</name>
</gene>
<feature type="domain" description="C2H2-type" evidence="2">
    <location>
        <begin position="299"/>
        <end position="321"/>
    </location>
</feature>
<name>A0A072P4V0_9EURO</name>
<comment type="caution">
    <text evidence="3">The sequence shown here is derived from an EMBL/GenBank/DDBJ whole genome shotgun (WGS) entry which is preliminary data.</text>
</comment>
<dbReference type="RefSeq" id="XP_013257734.1">
    <property type="nucleotide sequence ID" value="XM_013402280.1"/>
</dbReference>
<dbReference type="EMBL" id="AMGV01000008">
    <property type="protein sequence ID" value="KEF55144.1"/>
    <property type="molecule type" value="Genomic_DNA"/>
</dbReference>
<dbReference type="AlphaFoldDB" id="A0A072P4V0"/>
<sequence>MNTPRVPCYWPGCQKSMVLNYLGRHLEREHNIIGGFGCHHCGFKATSEEVVRVHIIQHHGLQEEPRRAERALALYYRERFRQDDPSVRDLPLSAFWNRGRESFSKTDGRCRSCNDIIEPYTKAYLMRHMGTKHTIIVDLDFTRVCSSRAVDELPTDIDNLVWNDNESELSDYNEQEDFGRFFDEDDEDGKEKGTWKDSQESIENGQHEGPVSCGDHKGTPKATLSSTPMRDHDAERLQSTFISCIRDESVKYFEESFKVYETRAFADKTYRVNKNLPPRTKLDCKDIVSAVLIDGNWNCEVPQCGAVLDETFEIDVHLQAHSAIFWTKWYCGDISCYTGTERIFDDCGSFDSHVVSEHMSSNYSVAAGRRVPKREVLVTSLLKHLKLIRIFSDRSKDEDKTMTVPITFVVDQEQENTNSEPKNYGPSQAVEQEYRAWSKFALQFGMDEDPGSDDEIPFLEPHYDRPIYFLPEASRDAHRSIYLVQTLTFCTKMYEEDAWNFIKLYHKLCSQCETNNVSVLRKALGLPQYDVLLDPGQPKSKDRILWWPGQDGTQDGNCSLVHVWRCPWPTCGHTTAWEYYLVVHFLSTHLNCRWKCPERGCEHCCYRNPHQLEQHRMNCHVGSPLQCGHQDCSGVFVRDSWRSRGYMNYDSLRAHLEIYFNRNLENSRNPASDSGLGLNTSGQEHKPQKALPTKAVYMGSYARGSASYLNKSRRMYRREQNFTILTRYKVRHDNIEVRGSKVCTGFSFGHRHFACIDSVSLSLDTAMLIYVPSRLLFTVAPTCDYCIHLMSLISRDLANPPQPFVSHPKTANMRTSE</sequence>
<accession>A0A072P4V0</accession>
<dbReference type="VEuPathDB" id="FungiDB:A1O9_08797"/>
<dbReference type="InterPro" id="IPR013087">
    <property type="entry name" value="Znf_C2H2_type"/>
</dbReference>